<dbReference type="Proteomes" id="UP001213972">
    <property type="component" value="Chromosome"/>
</dbReference>
<feature type="domain" description="Glycosyltransferase subfamily 4-like N-terminal" evidence="5">
    <location>
        <begin position="22"/>
        <end position="206"/>
    </location>
</feature>
<keyword evidence="3" id="KW-0808">Transferase</keyword>
<dbReference type="PANTHER" id="PTHR45947">
    <property type="entry name" value="SULFOQUINOVOSYL TRANSFERASE SQD2"/>
    <property type="match status" value="1"/>
</dbReference>
<keyword evidence="2" id="KW-0328">Glycosyltransferase</keyword>
<proteinExistence type="predicted"/>
<feature type="domain" description="Glycosyl transferase family 1" evidence="4">
    <location>
        <begin position="219"/>
        <end position="394"/>
    </location>
</feature>
<evidence type="ECO:0000256" key="1">
    <source>
        <dbReference type="ARBA" id="ARBA00021292"/>
    </source>
</evidence>
<dbReference type="SUPFAM" id="SSF53756">
    <property type="entry name" value="UDP-Glycosyltransferase/glycogen phosphorylase"/>
    <property type="match status" value="1"/>
</dbReference>
<protein>
    <recommendedName>
        <fullName evidence="1">D-inositol 3-phosphate glycosyltransferase</fullName>
    </recommendedName>
</protein>
<sequence length="420" mass="45781">MPADTTRRSVLFVGVNYAPEPTGIGPYTTGMATGLGAHDWKVSVITGHPHYPWWRIPEEHRGLPARDTVDGVDVRRVRHFVPKRHNAITRALHEVTFGLRAAFSSWRHADGSRPDVVVLVSPALLSSRIVAVRARARRIPVVTWVQDIYTLGVKEAGGGLGSGVIERFERGLANLSSRVVVIHDRFRRMFAEDLGTTRPIDVVRNWSHVPDLHDRRDAEVRRRHGWEDDDIVVLHAGNMGAKQGLESVVAAGRVAAERDSAVRFVLLGDGNQRATLEELAKTQEQDAGRPLRLQFIDPLDDEAFFALLGSADALLVNERPGLTEMSVPSKMTTYFSTGLPVVAAVDTSSTTHDEMQAAQAGPCVAAADPEALVTAAEAVASDPAAARTYGENGRAYRQRLLTEHAAIARFADVLDLAISG</sequence>
<evidence type="ECO:0000259" key="5">
    <source>
        <dbReference type="Pfam" id="PF13579"/>
    </source>
</evidence>
<accession>A0AAJ5W2B9</accession>
<evidence type="ECO:0000313" key="6">
    <source>
        <dbReference type="EMBL" id="WEK13381.1"/>
    </source>
</evidence>
<dbReference type="InterPro" id="IPR028098">
    <property type="entry name" value="Glyco_trans_4-like_N"/>
</dbReference>
<dbReference type="Gene3D" id="3.40.50.2000">
    <property type="entry name" value="Glycogen Phosphorylase B"/>
    <property type="match status" value="2"/>
</dbReference>
<dbReference type="GO" id="GO:0016758">
    <property type="term" value="F:hexosyltransferase activity"/>
    <property type="evidence" value="ECO:0007669"/>
    <property type="project" value="TreeGrafter"/>
</dbReference>
<dbReference type="AlphaFoldDB" id="A0AAJ5W2B9"/>
<evidence type="ECO:0000313" key="7">
    <source>
        <dbReference type="Proteomes" id="UP001213972"/>
    </source>
</evidence>
<evidence type="ECO:0000256" key="2">
    <source>
        <dbReference type="ARBA" id="ARBA00022676"/>
    </source>
</evidence>
<dbReference type="Pfam" id="PF13579">
    <property type="entry name" value="Glyco_trans_4_4"/>
    <property type="match status" value="1"/>
</dbReference>
<organism evidence="6 7">
    <name type="scientific">Candidatus Microbacterium phytovorans</name>
    <dbReference type="NCBI Taxonomy" id="3121374"/>
    <lineage>
        <taxon>Bacteria</taxon>
        <taxon>Bacillati</taxon>
        <taxon>Actinomycetota</taxon>
        <taxon>Actinomycetes</taxon>
        <taxon>Micrococcales</taxon>
        <taxon>Microbacteriaceae</taxon>
        <taxon>Microbacterium</taxon>
    </lineage>
</organism>
<name>A0AAJ5W2B9_9MICO</name>
<dbReference type="CDD" id="cd03794">
    <property type="entry name" value="GT4_WbuB-like"/>
    <property type="match status" value="1"/>
</dbReference>
<dbReference type="EMBL" id="CP119321">
    <property type="protein sequence ID" value="WEK13381.1"/>
    <property type="molecule type" value="Genomic_DNA"/>
</dbReference>
<dbReference type="InterPro" id="IPR050194">
    <property type="entry name" value="Glycosyltransferase_grp1"/>
</dbReference>
<gene>
    <name evidence="6" type="ORF">P0Y48_13100</name>
</gene>
<dbReference type="GO" id="GO:1901137">
    <property type="term" value="P:carbohydrate derivative biosynthetic process"/>
    <property type="evidence" value="ECO:0007669"/>
    <property type="project" value="UniProtKB-ARBA"/>
</dbReference>
<dbReference type="PANTHER" id="PTHR45947:SF3">
    <property type="entry name" value="SULFOQUINOVOSYL TRANSFERASE SQD2"/>
    <property type="match status" value="1"/>
</dbReference>
<evidence type="ECO:0000259" key="4">
    <source>
        <dbReference type="Pfam" id="PF00534"/>
    </source>
</evidence>
<dbReference type="Pfam" id="PF00534">
    <property type="entry name" value="Glycos_transf_1"/>
    <property type="match status" value="1"/>
</dbReference>
<reference evidence="6" key="1">
    <citation type="submission" date="2023-03" db="EMBL/GenBank/DDBJ databases">
        <title>Andean soil-derived lignocellulolytic bacterial consortium as a source of novel taxa and putative plastic-active enzymes.</title>
        <authorList>
            <person name="Diaz-Garcia L."/>
            <person name="Chuvochina M."/>
            <person name="Feuerriegel G."/>
            <person name="Bunk B."/>
            <person name="Sproer C."/>
            <person name="Streit W.R."/>
            <person name="Rodriguez L.M."/>
            <person name="Overmann J."/>
            <person name="Jimenez D.J."/>
        </authorList>
    </citation>
    <scope>NUCLEOTIDE SEQUENCE</scope>
    <source>
        <strain evidence="6">MAG 4610</strain>
    </source>
</reference>
<evidence type="ECO:0000256" key="3">
    <source>
        <dbReference type="ARBA" id="ARBA00022679"/>
    </source>
</evidence>
<dbReference type="InterPro" id="IPR001296">
    <property type="entry name" value="Glyco_trans_1"/>
</dbReference>